<dbReference type="Gene3D" id="3.40.50.880">
    <property type="match status" value="1"/>
</dbReference>
<evidence type="ECO:0000256" key="4">
    <source>
        <dbReference type="ARBA" id="ARBA00022825"/>
    </source>
</evidence>
<dbReference type="InterPro" id="IPR005320">
    <property type="entry name" value="Peptidase_S51"/>
</dbReference>
<proteinExistence type="inferred from homology"/>
<dbReference type="SUPFAM" id="SSF52317">
    <property type="entry name" value="Class I glutamine amidotransferase-like"/>
    <property type="match status" value="1"/>
</dbReference>
<protein>
    <submittedName>
        <fullName evidence="5">Peptidase family S51</fullName>
    </submittedName>
</protein>
<gene>
    <name evidence="5" type="ORF">BN1080_01690</name>
</gene>
<keyword evidence="4" id="KW-0720">Serine protease</keyword>
<dbReference type="Pfam" id="PF03575">
    <property type="entry name" value="Peptidase_S51"/>
    <property type="match status" value="1"/>
</dbReference>
<evidence type="ECO:0000256" key="1">
    <source>
        <dbReference type="ARBA" id="ARBA00006534"/>
    </source>
</evidence>
<evidence type="ECO:0000256" key="2">
    <source>
        <dbReference type="ARBA" id="ARBA00022670"/>
    </source>
</evidence>
<dbReference type="STRING" id="1499687.BN1080_01690"/>
<keyword evidence="2" id="KW-0645">Protease</keyword>
<dbReference type="EMBL" id="CCXS01000001">
    <property type="protein sequence ID" value="CEG22755.1"/>
    <property type="molecule type" value="Genomic_DNA"/>
</dbReference>
<sequence length="223" mass="24264">MKYMLTSAGITNKSIEDALVKSLGKPVSECSALCIPTAMYGHPWVGPGIKTWEFISGNSENPMVNFGWKSVGILELTALPSIPWERWLPLIEKTDVFLVSGGDALYLAHWMRESGLAQMLPKLEAVYVGMSAGSMALAPRIGEDFMGWMPPSGKDEGISLIGFSIFPHLENESLPENTLDHAAKWASKIQGPSYAIDDQTAIKVTDGKVEVISEGLWKSFSTG</sequence>
<evidence type="ECO:0000313" key="6">
    <source>
        <dbReference type="Proteomes" id="UP000043699"/>
    </source>
</evidence>
<dbReference type="GO" id="GO:0006508">
    <property type="term" value="P:proteolysis"/>
    <property type="evidence" value="ECO:0007669"/>
    <property type="project" value="UniProtKB-KW"/>
</dbReference>
<accession>A0A098ELU5</accession>
<dbReference type="GO" id="GO:0008236">
    <property type="term" value="F:serine-type peptidase activity"/>
    <property type="evidence" value="ECO:0007669"/>
    <property type="project" value="UniProtKB-KW"/>
</dbReference>
<comment type="similarity">
    <text evidence="1">Belongs to the peptidase S51 family.</text>
</comment>
<organism evidence="5 6">
    <name type="scientific">Planococcus massiliensis</name>
    <dbReference type="NCBI Taxonomy" id="1499687"/>
    <lineage>
        <taxon>Bacteria</taxon>
        <taxon>Bacillati</taxon>
        <taxon>Bacillota</taxon>
        <taxon>Bacilli</taxon>
        <taxon>Bacillales</taxon>
        <taxon>Caryophanaceae</taxon>
        <taxon>Planococcus</taxon>
    </lineage>
</organism>
<keyword evidence="3" id="KW-0378">Hydrolase</keyword>
<dbReference type="Proteomes" id="UP000043699">
    <property type="component" value="Unassembled WGS sequence"/>
</dbReference>
<dbReference type="InterPro" id="IPR029062">
    <property type="entry name" value="Class_I_gatase-like"/>
</dbReference>
<evidence type="ECO:0000256" key="3">
    <source>
        <dbReference type="ARBA" id="ARBA00022801"/>
    </source>
</evidence>
<keyword evidence="6" id="KW-1185">Reference proteome</keyword>
<evidence type="ECO:0000313" key="5">
    <source>
        <dbReference type="EMBL" id="CEG22755.1"/>
    </source>
</evidence>
<dbReference type="AlphaFoldDB" id="A0A098ELU5"/>
<dbReference type="RefSeq" id="WP_052651584.1">
    <property type="nucleotide sequence ID" value="NZ_CCXS01000001.1"/>
</dbReference>
<name>A0A098ELU5_9BACL</name>
<dbReference type="OrthoDB" id="3373764at2"/>
<reference evidence="5 6" key="1">
    <citation type="submission" date="2014-09" db="EMBL/GenBank/DDBJ databases">
        <authorList>
            <person name="Urmite Genomes Urmite Genomes"/>
        </authorList>
    </citation>
    <scope>NUCLEOTIDE SEQUENCE [LARGE SCALE GENOMIC DNA]</scope>
    <source>
        <strain evidence="5 6">ES2</strain>
    </source>
</reference>